<dbReference type="Proteomes" id="UP000261600">
    <property type="component" value="Unplaced"/>
</dbReference>
<dbReference type="PANTHER" id="PTHR15009:SF4">
    <property type="entry name" value="MUELLERIAN-INHIBITING FACTOR"/>
    <property type="match status" value="1"/>
</dbReference>
<dbReference type="AlphaFoldDB" id="A0A3Q3JBY6"/>
<dbReference type="PROSITE" id="PS51362">
    <property type="entry name" value="TGF_BETA_2"/>
    <property type="match status" value="1"/>
</dbReference>
<feature type="domain" description="TGF-beta family profile" evidence="7">
    <location>
        <begin position="465"/>
        <end position="575"/>
    </location>
</feature>
<comment type="similarity">
    <text evidence="5">Belongs to the TGF-beta family.</text>
</comment>
<dbReference type="GO" id="GO:0008083">
    <property type="term" value="F:growth factor activity"/>
    <property type="evidence" value="ECO:0007669"/>
    <property type="project" value="UniProtKB-KW"/>
</dbReference>
<comment type="subcellular location">
    <subcellularLocation>
        <location evidence="1">Secreted</location>
    </subcellularLocation>
</comment>
<reference evidence="8" key="1">
    <citation type="submission" date="2025-08" db="UniProtKB">
        <authorList>
            <consortium name="Ensembl"/>
        </authorList>
    </citation>
    <scope>IDENTIFICATION</scope>
</reference>
<dbReference type="Ensembl" id="ENSMALT00000016816.1">
    <property type="protein sequence ID" value="ENSMALP00000016484.1"/>
    <property type="gene ID" value="ENSMALG00000011511.1"/>
</dbReference>
<protein>
    <recommendedName>
        <fullName evidence="7">TGF-beta family profile domain-containing protein</fullName>
    </recommendedName>
</protein>
<dbReference type="STRING" id="43700.ENSMALP00000016484"/>
<dbReference type="InterPro" id="IPR001839">
    <property type="entry name" value="TGF-b_C"/>
</dbReference>
<evidence type="ECO:0000256" key="5">
    <source>
        <dbReference type="RuleBase" id="RU000354"/>
    </source>
</evidence>
<evidence type="ECO:0000256" key="1">
    <source>
        <dbReference type="ARBA" id="ARBA00004613"/>
    </source>
</evidence>
<dbReference type="Pfam" id="PF04709">
    <property type="entry name" value="AMH_N"/>
    <property type="match status" value="1"/>
</dbReference>
<dbReference type="InterPro" id="IPR006799">
    <property type="entry name" value="AMH_N"/>
</dbReference>
<dbReference type="Gene3D" id="2.10.90.10">
    <property type="entry name" value="Cystine-knot cytokines"/>
    <property type="match status" value="1"/>
</dbReference>
<dbReference type="GO" id="GO:0030154">
    <property type="term" value="P:cell differentiation"/>
    <property type="evidence" value="ECO:0007669"/>
    <property type="project" value="UniProtKB-KW"/>
</dbReference>
<dbReference type="PANTHER" id="PTHR15009">
    <property type="entry name" value="MUELLERIAN-INHIBITING FACTOR"/>
    <property type="match status" value="1"/>
</dbReference>
<keyword evidence="2" id="KW-0964">Secreted</keyword>
<feature type="chain" id="PRO_5018784986" description="TGF-beta family profile domain-containing protein" evidence="6">
    <location>
        <begin position="28"/>
        <end position="575"/>
    </location>
</feature>
<evidence type="ECO:0000259" key="7">
    <source>
        <dbReference type="PROSITE" id="PS51362"/>
    </source>
</evidence>
<sequence>MVGVNVLYCRALMLCWTQLFVAPHVHGQQLILDPTMTGHRAMNSTETGDDLEIKNAEHAFPSAKAASTVSHHIPHNSLCFVDDILSVLRDCVGNDGELTNSSLALFGICTVSENSSCSVLLELAKETSRNHRRLSQVVLPSGGNKALRLHQFLFDCLFVILKHVLFPLSVLVEEDDERGALKLTFDPPQSPSLTMNPVLLLTFEGPLRGGDLDITFTSQSLEPNTQSVCISGETQYLLLTGKASEGNIYQKWRISVETKSPDMEQSLKDIFIGGKSGSNINVTPLLLFSGETGTDTRYAHVSSSSPASSQTLSFLCELKRFLGDILPQEHPKPPLVHLDSLQSLPPLALGLSSSETLLAELISSSAPTVFSFTSWHSMFHVYHGELALSPALLAELRQRLQQTVTQIREVIREEEVDRSATERLGRLEEVSVLLKKEPAAGETQYRALLLLKALQTVTCAYELRRGLRATRADPSNPVRDDGCGLKSLTVSLVKSALSPSTSNIKNCHGSCSTPRYKITVHAVLLTSHIASENGDERAPCCVPVAYEPLYMVFGNETGTYVSTVPDVVAKECECR</sequence>
<dbReference type="Pfam" id="PF00019">
    <property type="entry name" value="TGF_beta"/>
    <property type="match status" value="1"/>
</dbReference>
<evidence type="ECO:0000313" key="8">
    <source>
        <dbReference type="Ensembl" id="ENSMALP00000016484.1"/>
    </source>
</evidence>
<evidence type="ECO:0000256" key="3">
    <source>
        <dbReference type="ARBA" id="ARBA00022729"/>
    </source>
</evidence>
<evidence type="ECO:0000256" key="6">
    <source>
        <dbReference type="SAM" id="SignalP"/>
    </source>
</evidence>
<dbReference type="InterPro" id="IPR029034">
    <property type="entry name" value="Cystine-knot_cytokine"/>
</dbReference>
<dbReference type="GO" id="GO:0005576">
    <property type="term" value="C:extracellular region"/>
    <property type="evidence" value="ECO:0007669"/>
    <property type="project" value="UniProtKB-SubCell"/>
</dbReference>
<dbReference type="SUPFAM" id="SSF57501">
    <property type="entry name" value="Cystine-knot cytokines"/>
    <property type="match status" value="1"/>
</dbReference>
<keyword evidence="5" id="KW-0339">Growth factor</keyword>
<evidence type="ECO:0000256" key="4">
    <source>
        <dbReference type="ARBA" id="ARBA00022782"/>
    </source>
</evidence>
<keyword evidence="3 6" id="KW-0732">Signal</keyword>
<organism evidence="8 9">
    <name type="scientific">Monopterus albus</name>
    <name type="common">Swamp eel</name>
    <dbReference type="NCBI Taxonomy" id="43700"/>
    <lineage>
        <taxon>Eukaryota</taxon>
        <taxon>Metazoa</taxon>
        <taxon>Chordata</taxon>
        <taxon>Craniata</taxon>
        <taxon>Vertebrata</taxon>
        <taxon>Euteleostomi</taxon>
        <taxon>Actinopterygii</taxon>
        <taxon>Neopterygii</taxon>
        <taxon>Teleostei</taxon>
        <taxon>Neoteleostei</taxon>
        <taxon>Acanthomorphata</taxon>
        <taxon>Anabantaria</taxon>
        <taxon>Synbranchiformes</taxon>
        <taxon>Synbranchidae</taxon>
        <taxon>Monopterus</taxon>
    </lineage>
</organism>
<dbReference type="SMART" id="SM00204">
    <property type="entry name" value="TGFB"/>
    <property type="match status" value="1"/>
</dbReference>
<keyword evidence="9" id="KW-1185">Reference proteome</keyword>
<dbReference type="GO" id="GO:0008406">
    <property type="term" value="P:gonad development"/>
    <property type="evidence" value="ECO:0007669"/>
    <property type="project" value="InterPro"/>
</dbReference>
<evidence type="ECO:0000313" key="9">
    <source>
        <dbReference type="Proteomes" id="UP000261600"/>
    </source>
</evidence>
<accession>A0A3Q3JBY6</accession>
<proteinExistence type="inferred from homology"/>
<reference evidence="8" key="2">
    <citation type="submission" date="2025-09" db="UniProtKB">
        <authorList>
            <consortium name="Ensembl"/>
        </authorList>
    </citation>
    <scope>IDENTIFICATION</scope>
</reference>
<dbReference type="InterPro" id="IPR021203">
    <property type="entry name" value="Muellerian-inhibiting_factor"/>
</dbReference>
<keyword evidence="4" id="KW-0221">Differentiation</keyword>
<evidence type="ECO:0000256" key="2">
    <source>
        <dbReference type="ARBA" id="ARBA00022525"/>
    </source>
</evidence>
<name>A0A3Q3JBY6_MONAL</name>
<feature type="signal peptide" evidence="6">
    <location>
        <begin position="1"/>
        <end position="27"/>
    </location>
</feature>